<accession>A0A9X1DDJ4</accession>
<dbReference type="InterPro" id="IPR000537">
    <property type="entry name" value="UbiA_prenyltransferase"/>
</dbReference>
<dbReference type="GO" id="GO:0005886">
    <property type="term" value="C:plasma membrane"/>
    <property type="evidence" value="ECO:0007669"/>
    <property type="project" value="TreeGrafter"/>
</dbReference>
<feature type="transmembrane region" description="Helical" evidence="6">
    <location>
        <begin position="438"/>
        <end position="455"/>
    </location>
</feature>
<evidence type="ECO:0000256" key="3">
    <source>
        <dbReference type="ARBA" id="ARBA00022692"/>
    </source>
</evidence>
<feature type="transmembrane region" description="Helical" evidence="6">
    <location>
        <begin position="475"/>
        <end position="495"/>
    </location>
</feature>
<dbReference type="NCBIfam" id="NF006088">
    <property type="entry name" value="PRK08238.1"/>
    <property type="match status" value="1"/>
</dbReference>
<dbReference type="Gene3D" id="1.10.357.140">
    <property type="entry name" value="UbiA prenyltransferase"/>
    <property type="match status" value="1"/>
</dbReference>
<comment type="subcellular location">
    <subcellularLocation>
        <location evidence="1">Membrane</location>
        <topology evidence="1">Multi-pass membrane protein</topology>
    </subcellularLocation>
</comment>
<organism evidence="7 8">
    <name type="scientific">Sphingobium nicotianae</name>
    <dbReference type="NCBI Taxonomy" id="2782607"/>
    <lineage>
        <taxon>Bacteria</taxon>
        <taxon>Pseudomonadati</taxon>
        <taxon>Pseudomonadota</taxon>
        <taxon>Alphaproteobacteria</taxon>
        <taxon>Sphingomonadales</taxon>
        <taxon>Sphingomonadaceae</taxon>
        <taxon>Sphingobium</taxon>
    </lineage>
</organism>
<dbReference type="CDD" id="cd13963">
    <property type="entry name" value="PT_UbiA_2"/>
    <property type="match status" value="1"/>
</dbReference>
<reference evidence="7" key="1">
    <citation type="submission" date="2021-05" db="EMBL/GenBank/DDBJ databases">
        <title>Genome of Sphingobium sp. strain.</title>
        <authorList>
            <person name="Fan R."/>
        </authorList>
    </citation>
    <scope>NUCLEOTIDE SEQUENCE</scope>
    <source>
        <strain evidence="7">H33</strain>
    </source>
</reference>
<evidence type="ECO:0000256" key="1">
    <source>
        <dbReference type="ARBA" id="ARBA00004141"/>
    </source>
</evidence>
<sequence length="503" mass="54546">MTGDTEQGAPAIRPQASTVAGEVPLCVDLDGTLARTDLLHEAAVRYIKQSPFALFHLLIWLLHGKAYLKQRLAERVVLRGDLLPYRADLVEFLRDERARGREIHLVTASPQAWADMVAAHLGLFDGATGSGTENYKGRRKASLLVERHGEGGYDYIGDHAADFPIWLTARTAHFAGRRGRIHSARVKGATVGQHFDVGERSRLRGLVKAARPHQWSKNLLLFVSITAAHQLFDFAALGRVVLAFVSFSLMASATYMINDMLDLDTDRAHPRKSRRPFASGAVGIADGIVAIALLSGIAIGIAVVLGAPFVVSLGVYVATTLAYSFRLKRAALVDVITLAGLYTLRIVAGTIAAAIPISSWLLAFAMFCFITLAIAKRCAELTGTQVSLDNKIAGRGYYGADIEVLAGMGSASTFCASLVLCIYTTQPYVATRYASPEILWLLCPILIYLLSRILILARRGHMDDDPIVFCVKDKITLKLVGISALVLVAAAYIHLPLKLIADV</sequence>
<dbReference type="GO" id="GO:0016765">
    <property type="term" value="F:transferase activity, transferring alkyl or aryl (other than methyl) groups"/>
    <property type="evidence" value="ECO:0007669"/>
    <property type="project" value="InterPro"/>
</dbReference>
<feature type="transmembrane region" description="Helical" evidence="6">
    <location>
        <begin position="332"/>
        <end position="351"/>
    </location>
</feature>
<evidence type="ECO:0000256" key="2">
    <source>
        <dbReference type="ARBA" id="ARBA00022475"/>
    </source>
</evidence>
<evidence type="ECO:0000256" key="6">
    <source>
        <dbReference type="SAM" id="Phobius"/>
    </source>
</evidence>
<dbReference type="EMBL" id="JAHGAW010000008">
    <property type="protein sequence ID" value="MBT2187925.1"/>
    <property type="molecule type" value="Genomic_DNA"/>
</dbReference>
<feature type="transmembrane region" description="Helical" evidence="6">
    <location>
        <begin position="305"/>
        <end position="325"/>
    </location>
</feature>
<dbReference type="Pfam" id="PF12710">
    <property type="entry name" value="HAD"/>
    <property type="match status" value="1"/>
</dbReference>
<dbReference type="InterPro" id="IPR036412">
    <property type="entry name" value="HAD-like_sf"/>
</dbReference>
<dbReference type="PANTHER" id="PTHR11048:SF5">
    <property type="entry name" value="DECAPRENYL-PHOSPHATE PHOSPHORIBOSYLTRANSFERASE"/>
    <property type="match status" value="1"/>
</dbReference>
<keyword evidence="8" id="KW-1185">Reference proteome</keyword>
<dbReference type="Proteomes" id="UP001138757">
    <property type="component" value="Unassembled WGS sequence"/>
</dbReference>
<keyword evidence="3 6" id="KW-0812">Transmembrane</keyword>
<keyword evidence="2" id="KW-1003">Cell membrane</keyword>
<evidence type="ECO:0000313" key="7">
    <source>
        <dbReference type="EMBL" id="MBT2187925.1"/>
    </source>
</evidence>
<dbReference type="GO" id="GO:0009247">
    <property type="term" value="P:glycolipid biosynthetic process"/>
    <property type="evidence" value="ECO:0007669"/>
    <property type="project" value="TreeGrafter"/>
</dbReference>
<dbReference type="AlphaFoldDB" id="A0A9X1DDJ4"/>
<evidence type="ECO:0000313" key="8">
    <source>
        <dbReference type="Proteomes" id="UP001138757"/>
    </source>
</evidence>
<feature type="transmembrane region" description="Helical" evidence="6">
    <location>
        <begin position="277"/>
        <end position="299"/>
    </location>
</feature>
<name>A0A9X1DDJ4_9SPHN</name>
<dbReference type="PANTHER" id="PTHR11048">
    <property type="entry name" value="PRENYLTRANSFERASES"/>
    <property type="match status" value="1"/>
</dbReference>
<feature type="transmembrane region" description="Helical" evidence="6">
    <location>
        <begin position="357"/>
        <end position="375"/>
    </location>
</feature>
<keyword evidence="4 6" id="KW-1133">Transmembrane helix</keyword>
<proteinExistence type="predicted"/>
<feature type="transmembrane region" description="Helical" evidence="6">
    <location>
        <begin position="236"/>
        <end position="257"/>
    </location>
</feature>
<evidence type="ECO:0000256" key="5">
    <source>
        <dbReference type="ARBA" id="ARBA00023136"/>
    </source>
</evidence>
<keyword evidence="5 6" id="KW-0472">Membrane</keyword>
<comment type="caution">
    <text evidence="7">The sequence shown here is derived from an EMBL/GenBank/DDBJ whole genome shotgun (WGS) entry which is preliminary data.</text>
</comment>
<gene>
    <name evidence="7" type="ORF">KK488_13305</name>
</gene>
<feature type="transmembrane region" description="Helical" evidence="6">
    <location>
        <begin position="404"/>
        <end position="426"/>
    </location>
</feature>
<dbReference type="Gene3D" id="3.40.50.1000">
    <property type="entry name" value="HAD superfamily/HAD-like"/>
    <property type="match status" value="1"/>
</dbReference>
<dbReference type="Pfam" id="PF01040">
    <property type="entry name" value="UbiA"/>
    <property type="match status" value="1"/>
</dbReference>
<protein>
    <submittedName>
        <fullName evidence="7">UbiA family prenyltransferase</fullName>
    </submittedName>
</protein>
<dbReference type="InterPro" id="IPR039653">
    <property type="entry name" value="Prenyltransferase"/>
</dbReference>
<dbReference type="InterPro" id="IPR023214">
    <property type="entry name" value="HAD_sf"/>
</dbReference>
<dbReference type="InterPro" id="IPR044878">
    <property type="entry name" value="UbiA_sf"/>
</dbReference>
<dbReference type="SUPFAM" id="SSF56784">
    <property type="entry name" value="HAD-like"/>
    <property type="match status" value="1"/>
</dbReference>
<evidence type="ECO:0000256" key="4">
    <source>
        <dbReference type="ARBA" id="ARBA00022989"/>
    </source>
</evidence>